<dbReference type="GO" id="GO:0005634">
    <property type="term" value="C:nucleus"/>
    <property type="evidence" value="ECO:0007669"/>
    <property type="project" value="TreeGrafter"/>
</dbReference>
<evidence type="ECO:0000256" key="2">
    <source>
        <dbReference type="ARBA" id="ARBA00023306"/>
    </source>
</evidence>
<dbReference type="InterPro" id="IPR007587">
    <property type="entry name" value="SAPS"/>
</dbReference>
<dbReference type="OrthoDB" id="295029at2759"/>
<dbReference type="Proteomes" id="UP000027135">
    <property type="component" value="Unassembled WGS sequence"/>
</dbReference>
<dbReference type="eggNOG" id="KOG2073">
    <property type="taxonomic scope" value="Eukaryota"/>
</dbReference>
<dbReference type="EMBL" id="KK852893">
    <property type="protein sequence ID" value="KDR14213.1"/>
    <property type="molecule type" value="Genomic_DNA"/>
</dbReference>
<dbReference type="Pfam" id="PF04499">
    <property type="entry name" value="SAPS"/>
    <property type="match status" value="1"/>
</dbReference>
<name>A0A067QVL2_ZOONE</name>
<comment type="similarity">
    <text evidence="1">Belongs to the SAPS family.</text>
</comment>
<feature type="compositionally biased region" description="Polar residues" evidence="3">
    <location>
        <begin position="908"/>
        <end position="930"/>
    </location>
</feature>
<feature type="region of interest" description="Disordered" evidence="3">
    <location>
        <begin position="298"/>
        <end position="322"/>
    </location>
</feature>
<evidence type="ECO:0000313" key="4">
    <source>
        <dbReference type="EMBL" id="KDR14213.1"/>
    </source>
</evidence>
<dbReference type="AlphaFoldDB" id="A0A067QVL2"/>
<dbReference type="InParanoid" id="A0A067QVL2"/>
<feature type="region of interest" description="Disordered" evidence="3">
    <location>
        <begin position="654"/>
        <end position="696"/>
    </location>
</feature>
<dbReference type="PANTHER" id="PTHR12634:SF8">
    <property type="entry name" value="FIERY MOUNTAIN, ISOFORM D"/>
    <property type="match status" value="1"/>
</dbReference>
<dbReference type="STRING" id="136037.A0A067QVL2"/>
<dbReference type="GO" id="GO:0005829">
    <property type="term" value="C:cytosol"/>
    <property type="evidence" value="ECO:0007669"/>
    <property type="project" value="TreeGrafter"/>
</dbReference>
<evidence type="ECO:0000256" key="3">
    <source>
        <dbReference type="SAM" id="MobiDB-lite"/>
    </source>
</evidence>
<sequence>MFWKFNQFSSPHIETLLNKEDVTLHELMDEEDLLQECKVQNKKLIDYLVRPDVMEELVTLTTVEPSGEVDEKVRYKYPSMACELLTCDVPALNERLAGDEALLGKLYAFLESEKPLNPLLASFFSKTIGVLVARKSEQNWYSYQFTCFQVLEFLKSKKNCISLLLKHLGTSAIMDLMLKLITHVEGVEMKQNILNWLDSQQVVQCLVALLDPGIDPERHCNAAQLLCDVIKMSRENQLTSIERTDPDPVLNTLEAPETVQQLMDHILGKEKCESSIVGGISVLLTLLDCSKPSGVNGDSNNTYGGGSVQGEEVRGNGENEQPSKVVLSTTTAILPRLKDFHNLLLDPPHKPPVKTTVGSLDPPLGNTRLQVAKLFAALVATNSFDVNKELASLGTTELLLDLFFKYTWNNFLHSQVEQCIAFALTSELSVSVGNEKNVLVNNIFLKCKLIQRILDAWDDNEVQQAKTGGLRRGYMGHLIKMANTVAQQAEKGPLGTFIKEHVAADIVVAWEAFVANTLAETNKTHQMYLGGPPPVRLSAEDDDADYRNIPFSQDPGLQQVFSEYQMQQMAPQFIENYGYHDDEFTDGEDTLHASVDRLTSMTFSLSEDELDRQAELFKQVCAQKLHTLNDGEEDIWDDREQELTFQTVIDTRTRNWQEEDAAGNSSSDEEERAGPEGREDVHMEVDSTDPWGSANITSEGAVAPIAVDSSNPWSNSCEPTPVLGPTAPDEGGWADFESAGFADFEANFGAGGVTDVASSKSANDCESCHPETAKTDVDVTNSAVLVESSAKIAVTDSGNGTEKGPAGRPLCTDCKLTSELKTQEKYKTEEECPDPGSDDNANPNASVGKDHQQQQLIDNYRFLSVQGLMAGGSGLAEENTSPAQKLESDSVPKENGPVQEKAHDTTEVVDNSQSTSIAKQNEACSSQTGLGATPNGPV</sequence>
<keyword evidence="2" id="KW-0131">Cell cycle</keyword>
<evidence type="ECO:0000256" key="1">
    <source>
        <dbReference type="ARBA" id="ARBA00006180"/>
    </source>
</evidence>
<evidence type="ECO:0000313" key="5">
    <source>
        <dbReference type="Proteomes" id="UP000027135"/>
    </source>
</evidence>
<dbReference type="OMA" id="NEMRHAD"/>
<proteinExistence type="inferred from homology"/>
<organism evidence="4 5">
    <name type="scientific">Zootermopsis nevadensis</name>
    <name type="common">Dampwood termite</name>
    <dbReference type="NCBI Taxonomy" id="136037"/>
    <lineage>
        <taxon>Eukaryota</taxon>
        <taxon>Metazoa</taxon>
        <taxon>Ecdysozoa</taxon>
        <taxon>Arthropoda</taxon>
        <taxon>Hexapoda</taxon>
        <taxon>Insecta</taxon>
        <taxon>Pterygota</taxon>
        <taxon>Neoptera</taxon>
        <taxon>Polyneoptera</taxon>
        <taxon>Dictyoptera</taxon>
        <taxon>Blattodea</taxon>
        <taxon>Blattoidea</taxon>
        <taxon>Termitoidae</taxon>
        <taxon>Termopsidae</taxon>
        <taxon>Zootermopsis</taxon>
    </lineage>
</organism>
<gene>
    <name evidence="4" type="ORF">L798_11753</name>
</gene>
<keyword evidence="5" id="KW-1185">Reference proteome</keyword>
<feature type="region of interest" description="Disordered" evidence="3">
    <location>
        <begin position="822"/>
        <end position="855"/>
    </location>
</feature>
<feature type="region of interest" description="Disordered" evidence="3">
    <location>
        <begin position="872"/>
        <end position="938"/>
    </location>
</feature>
<dbReference type="PANTHER" id="PTHR12634">
    <property type="entry name" value="SIT4 YEAST -ASSOCIATING PROTEIN-RELATED"/>
    <property type="match status" value="1"/>
</dbReference>
<reference evidence="4 5" key="1">
    <citation type="journal article" date="2014" name="Nat. Commun.">
        <title>Molecular traces of alternative social organization in a termite genome.</title>
        <authorList>
            <person name="Terrapon N."/>
            <person name="Li C."/>
            <person name="Robertson H.M."/>
            <person name="Ji L."/>
            <person name="Meng X."/>
            <person name="Booth W."/>
            <person name="Chen Z."/>
            <person name="Childers C.P."/>
            <person name="Glastad K.M."/>
            <person name="Gokhale K."/>
            <person name="Gowin J."/>
            <person name="Gronenberg W."/>
            <person name="Hermansen R.A."/>
            <person name="Hu H."/>
            <person name="Hunt B.G."/>
            <person name="Huylmans A.K."/>
            <person name="Khalil S.M."/>
            <person name="Mitchell R.D."/>
            <person name="Munoz-Torres M.C."/>
            <person name="Mustard J.A."/>
            <person name="Pan H."/>
            <person name="Reese J.T."/>
            <person name="Scharf M.E."/>
            <person name="Sun F."/>
            <person name="Vogel H."/>
            <person name="Xiao J."/>
            <person name="Yang W."/>
            <person name="Yang Z."/>
            <person name="Yang Z."/>
            <person name="Zhou J."/>
            <person name="Zhu J."/>
            <person name="Brent C.S."/>
            <person name="Elsik C.G."/>
            <person name="Goodisman M.A."/>
            <person name="Liberles D.A."/>
            <person name="Roe R.M."/>
            <person name="Vargo E.L."/>
            <person name="Vilcinskas A."/>
            <person name="Wang J."/>
            <person name="Bornberg-Bauer E."/>
            <person name="Korb J."/>
            <person name="Zhang G."/>
            <person name="Liebig J."/>
        </authorList>
    </citation>
    <scope>NUCLEOTIDE SEQUENCE [LARGE SCALE GENOMIC DNA]</scope>
    <source>
        <tissue evidence="4">Whole organism</tissue>
    </source>
</reference>
<dbReference type="GO" id="GO:0019888">
    <property type="term" value="F:protein phosphatase regulator activity"/>
    <property type="evidence" value="ECO:0007669"/>
    <property type="project" value="TreeGrafter"/>
</dbReference>
<feature type="compositionally biased region" description="Basic and acidic residues" evidence="3">
    <location>
        <begin position="672"/>
        <end position="685"/>
    </location>
</feature>
<protein>
    <submittedName>
        <fullName evidence="4">Serine/threonine-protein phosphatase 6 regulatory subunit 3</fullName>
    </submittedName>
</protein>
<accession>A0A067QVL2</accession>
<dbReference type="GO" id="GO:0019903">
    <property type="term" value="F:protein phosphatase binding"/>
    <property type="evidence" value="ECO:0007669"/>
    <property type="project" value="InterPro"/>
</dbReference>